<protein>
    <submittedName>
        <fullName evidence="1">Uncharacterized protein</fullName>
    </submittedName>
</protein>
<accession>A0A3B0RTC3</accession>
<dbReference type="EMBL" id="UOEK01000017">
    <property type="protein sequence ID" value="VAV91746.1"/>
    <property type="molecule type" value="Genomic_DNA"/>
</dbReference>
<name>A0A3B0RTC3_9ZZZZ</name>
<reference evidence="1" key="1">
    <citation type="submission" date="2018-06" db="EMBL/GenBank/DDBJ databases">
        <authorList>
            <person name="Zhirakovskaya E."/>
        </authorList>
    </citation>
    <scope>NUCLEOTIDE SEQUENCE</scope>
</reference>
<feature type="non-terminal residue" evidence="1">
    <location>
        <position position="39"/>
    </location>
</feature>
<gene>
    <name evidence="1" type="ORF">MNBD_ACTINO02-3166</name>
</gene>
<sequence length="39" mass="4193">MTAMTTGTPSSTRRRLRIVSLLAVFMLVASACRVEPGDP</sequence>
<proteinExistence type="predicted"/>
<evidence type="ECO:0000313" key="1">
    <source>
        <dbReference type="EMBL" id="VAV91746.1"/>
    </source>
</evidence>
<organism evidence="1">
    <name type="scientific">hydrothermal vent metagenome</name>
    <dbReference type="NCBI Taxonomy" id="652676"/>
    <lineage>
        <taxon>unclassified sequences</taxon>
        <taxon>metagenomes</taxon>
        <taxon>ecological metagenomes</taxon>
    </lineage>
</organism>
<dbReference type="AlphaFoldDB" id="A0A3B0RTC3"/>